<comment type="caution">
    <text evidence="3">The sequence shown here is derived from an EMBL/GenBank/DDBJ whole genome shotgun (WGS) entry which is preliminary data.</text>
</comment>
<sequence length="143" mass="14747">MSRDGVLLDTCAVIWLATGAPMAAPALAAIQQAGNGAGIFVSPVSAWEIGLLARPRPSRAAAMTFLPDPKTWFARLMAAPGLREAPLSAGAAVDASWLPGELHGDPGDRLIIATARDRGLPLVTRDGLILAYGRAGHLATIAC</sequence>
<feature type="signal peptide" evidence="1">
    <location>
        <begin position="1"/>
        <end position="28"/>
    </location>
</feature>
<dbReference type="Gene3D" id="3.40.50.1010">
    <property type="entry name" value="5'-nuclease"/>
    <property type="match status" value="1"/>
</dbReference>
<evidence type="ECO:0000259" key="2">
    <source>
        <dbReference type="Pfam" id="PF01850"/>
    </source>
</evidence>
<protein>
    <submittedName>
        <fullName evidence="3">Type II toxin-antitoxin system VapC family toxin</fullName>
    </submittedName>
</protein>
<dbReference type="Proteomes" id="UP000765160">
    <property type="component" value="Unassembled WGS sequence"/>
</dbReference>
<dbReference type="InterPro" id="IPR052919">
    <property type="entry name" value="TA_system_RNase"/>
</dbReference>
<dbReference type="RefSeq" id="WP_168050378.1">
    <property type="nucleotide sequence ID" value="NZ_JAATJR010000004.1"/>
</dbReference>
<keyword evidence="1" id="KW-0732">Signal</keyword>
<evidence type="ECO:0000313" key="3">
    <source>
        <dbReference type="EMBL" id="NKE45841.1"/>
    </source>
</evidence>
<name>A0ABX1F0J4_9PROT</name>
<dbReference type="SUPFAM" id="SSF88723">
    <property type="entry name" value="PIN domain-like"/>
    <property type="match status" value="1"/>
</dbReference>
<dbReference type="CDD" id="cd09872">
    <property type="entry name" value="PIN_Sll0205-like"/>
    <property type="match status" value="1"/>
</dbReference>
<evidence type="ECO:0000256" key="1">
    <source>
        <dbReference type="SAM" id="SignalP"/>
    </source>
</evidence>
<dbReference type="PANTHER" id="PTHR36173">
    <property type="entry name" value="RIBONUCLEASE VAPC16-RELATED"/>
    <property type="match status" value="1"/>
</dbReference>
<dbReference type="EMBL" id="JAAVTX010000004">
    <property type="protein sequence ID" value="NKE45841.1"/>
    <property type="molecule type" value="Genomic_DNA"/>
</dbReference>
<evidence type="ECO:0000313" key="4">
    <source>
        <dbReference type="Proteomes" id="UP000765160"/>
    </source>
</evidence>
<proteinExistence type="predicted"/>
<feature type="domain" description="PIN" evidence="2">
    <location>
        <begin position="6"/>
        <end position="126"/>
    </location>
</feature>
<dbReference type="InterPro" id="IPR002716">
    <property type="entry name" value="PIN_dom"/>
</dbReference>
<feature type="chain" id="PRO_5046600246" evidence="1">
    <location>
        <begin position="29"/>
        <end position="143"/>
    </location>
</feature>
<gene>
    <name evidence="3" type="ORF">HB662_13705</name>
</gene>
<keyword evidence="4" id="KW-1185">Reference proteome</keyword>
<dbReference type="PANTHER" id="PTHR36173:SF1">
    <property type="entry name" value="RIBONUCLEASE VAPC22"/>
    <property type="match status" value="1"/>
</dbReference>
<dbReference type="Pfam" id="PF01850">
    <property type="entry name" value="PIN"/>
    <property type="match status" value="1"/>
</dbReference>
<dbReference type="InterPro" id="IPR041705">
    <property type="entry name" value="PIN_Sll0205"/>
</dbReference>
<accession>A0ABX1F0J4</accession>
<organism evidence="3 4">
    <name type="scientific">Falsiroseomonas frigidaquae</name>
    <dbReference type="NCBI Taxonomy" id="487318"/>
    <lineage>
        <taxon>Bacteria</taxon>
        <taxon>Pseudomonadati</taxon>
        <taxon>Pseudomonadota</taxon>
        <taxon>Alphaproteobacteria</taxon>
        <taxon>Acetobacterales</taxon>
        <taxon>Roseomonadaceae</taxon>
        <taxon>Falsiroseomonas</taxon>
    </lineage>
</organism>
<reference evidence="3 4" key="1">
    <citation type="submission" date="2020-03" db="EMBL/GenBank/DDBJ databases">
        <title>Roseomonas selenitidurans sp. nov. isolated from soil.</title>
        <authorList>
            <person name="Liu H."/>
        </authorList>
    </citation>
    <scope>NUCLEOTIDE SEQUENCE [LARGE SCALE GENOMIC DNA]</scope>
    <source>
        <strain evidence="3 4">JCM 15073</strain>
    </source>
</reference>
<dbReference type="InterPro" id="IPR029060">
    <property type="entry name" value="PIN-like_dom_sf"/>
</dbReference>